<keyword evidence="8" id="KW-0010">Activator</keyword>
<dbReference type="EMBL" id="LMUA01000012">
    <property type="protein sequence ID" value="KUE76152.1"/>
    <property type="molecule type" value="Genomic_DNA"/>
</dbReference>
<dbReference type="InterPro" id="IPR050536">
    <property type="entry name" value="DtxR_MntR_Metal-Reg"/>
</dbReference>
<dbReference type="PANTHER" id="PTHR33238:SF11">
    <property type="entry name" value="TRANSCRIPTIONAL REGULATOR MNTR"/>
    <property type="match status" value="1"/>
</dbReference>
<dbReference type="PANTHER" id="PTHR33238">
    <property type="entry name" value="IRON (METAL) DEPENDENT REPRESSOR, DTXR FAMILY"/>
    <property type="match status" value="1"/>
</dbReference>
<dbReference type="InterPro" id="IPR022689">
    <property type="entry name" value="Iron_dep_repressor"/>
</dbReference>
<dbReference type="SUPFAM" id="SSF46785">
    <property type="entry name" value="Winged helix' DNA-binding domain"/>
    <property type="match status" value="1"/>
</dbReference>
<accession>A0A0D8J6X7</accession>
<evidence type="ECO:0000256" key="10">
    <source>
        <dbReference type="ARBA" id="ARBA00023211"/>
    </source>
</evidence>
<dbReference type="Gene3D" id="1.10.60.10">
    <property type="entry name" value="Iron dependent repressor, metal binding and dimerisation domain"/>
    <property type="match status" value="1"/>
</dbReference>
<dbReference type="InterPro" id="IPR022687">
    <property type="entry name" value="HTH_DTXR"/>
</dbReference>
<evidence type="ECO:0000313" key="17">
    <source>
        <dbReference type="Proteomes" id="UP000053433"/>
    </source>
</evidence>
<evidence type="ECO:0000256" key="11">
    <source>
        <dbReference type="ARBA" id="ARBA00032593"/>
    </source>
</evidence>
<protein>
    <recommendedName>
        <fullName evidence="11">Manganese transport regulator</fullName>
    </recommendedName>
</protein>
<evidence type="ECO:0000313" key="14">
    <source>
        <dbReference type="EMBL" id="KUE76152.1"/>
    </source>
</evidence>
<dbReference type="GeneID" id="42855378"/>
<comment type="caution">
    <text evidence="13">The sequence shown here is derived from an EMBL/GenBank/DDBJ whole genome shotgun (WGS) entry which is preliminary data.</text>
</comment>
<keyword evidence="9" id="KW-0804">Transcription</keyword>
<evidence type="ECO:0000313" key="16">
    <source>
        <dbReference type="Proteomes" id="UP000032483"/>
    </source>
</evidence>
<dbReference type="Gene3D" id="1.10.10.10">
    <property type="entry name" value="Winged helix-like DNA-binding domain superfamily/Winged helix DNA-binding domain"/>
    <property type="match status" value="1"/>
</dbReference>
<keyword evidence="7 13" id="KW-0238">DNA-binding</keyword>
<reference evidence="14 17" key="2">
    <citation type="submission" date="2015-10" db="EMBL/GenBank/DDBJ databases">
        <title>A novel member of the family Ruminococcaceae isolated from human faeces.</title>
        <authorList>
            <person name="Shkoporov A.N."/>
            <person name="Chaplin A.V."/>
            <person name="Motuzova O.V."/>
            <person name="Kafarskaia L.I."/>
            <person name="Efimov B.A."/>
        </authorList>
    </citation>
    <scope>NUCLEOTIDE SEQUENCE [LARGE SCALE GENOMIC DNA]</scope>
    <source>
        <strain evidence="14 17">668</strain>
    </source>
</reference>
<comment type="subcellular location">
    <subcellularLocation>
        <location evidence="1">Cytoplasm</location>
    </subcellularLocation>
</comment>
<evidence type="ECO:0000256" key="3">
    <source>
        <dbReference type="ARBA" id="ARBA00011738"/>
    </source>
</evidence>
<dbReference type="EMBL" id="JXXK01000001">
    <property type="protein sequence ID" value="KJF41558.1"/>
    <property type="molecule type" value="Genomic_DNA"/>
</dbReference>
<dbReference type="PROSITE" id="PS50944">
    <property type="entry name" value="HTH_DTXR"/>
    <property type="match status" value="1"/>
</dbReference>
<reference evidence="15 18" key="3">
    <citation type="journal article" date="2019" name="Nat. Med.">
        <title>A library of human gut bacterial isolates paired with longitudinal multiomics data enables mechanistic microbiome research.</title>
        <authorList>
            <person name="Poyet M."/>
            <person name="Groussin M."/>
            <person name="Gibbons S.M."/>
            <person name="Avila-Pacheco J."/>
            <person name="Jiang X."/>
            <person name="Kearney S.M."/>
            <person name="Perrotta A.R."/>
            <person name="Berdy B."/>
            <person name="Zhao S."/>
            <person name="Lieberman T.D."/>
            <person name="Swanson P.K."/>
            <person name="Smith M."/>
            <person name="Roesemann S."/>
            <person name="Alexander J.E."/>
            <person name="Rich S.A."/>
            <person name="Livny J."/>
            <person name="Vlamakis H."/>
            <person name="Clish C."/>
            <person name="Bullock K."/>
            <person name="Deik A."/>
            <person name="Scott J."/>
            <person name="Pierce K.A."/>
            <person name="Xavier R.J."/>
            <person name="Alm E.J."/>
        </authorList>
    </citation>
    <scope>NUCLEOTIDE SEQUENCE [LARGE SCALE GENOMIC DNA]</scope>
    <source>
        <strain evidence="15 18">BIOML-A7</strain>
    </source>
</reference>
<dbReference type="Pfam" id="PF01325">
    <property type="entry name" value="Fe_dep_repress"/>
    <property type="match status" value="1"/>
</dbReference>
<evidence type="ECO:0000259" key="12">
    <source>
        <dbReference type="PROSITE" id="PS50944"/>
    </source>
</evidence>
<evidence type="ECO:0000256" key="5">
    <source>
        <dbReference type="ARBA" id="ARBA00022491"/>
    </source>
</evidence>
<dbReference type="GO" id="GO:0046983">
    <property type="term" value="F:protein dimerization activity"/>
    <property type="evidence" value="ECO:0007669"/>
    <property type="project" value="InterPro"/>
</dbReference>
<evidence type="ECO:0000256" key="1">
    <source>
        <dbReference type="ARBA" id="ARBA00004496"/>
    </source>
</evidence>
<dbReference type="GO" id="GO:0005737">
    <property type="term" value="C:cytoplasm"/>
    <property type="evidence" value="ECO:0007669"/>
    <property type="project" value="UniProtKB-SubCell"/>
</dbReference>
<keyword evidence="16" id="KW-1185">Reference proteome</keyword>
<evidence type="ECO:0000256" key="4">
    <source>
        <dbReference type="ARBA" id="ARBA00022490"/>
    </source>
</evidence>
<keyword evidence="10" id="KW-0464">Manganese</keyword>
<dbReference type="RefSeq" id="WP_050004338.1">
    <property type="nucleotide sequence ID" value="NZ_CAOJUJ010000001.1"/>
</dbReference>
<dbReference type="Proteomes" id="UP000032483">
    <property type="component" value="Unassembled WGS sequence"/>
</dbReference>
<keyword evidence="6" id="KW-0805">Transcription regulation</keyword>
<evidence type="ECO:0000313" key="13">
    <source>
        <dbReference type="EMBL" id="KJF41558.1"/>
    </source>
</evidence>
<dbReference type="Pfam" id="PF02742">
    <property type="entry name" value="Fe_dep_repr_C"/>
    <property type="match status" value="1"/>
</dbReference>
<dbReference type="SMART" id="SM00529">
    <property type="entry name" value="HTH_DTXR"/>
    <property type="match status" value="1"/>
</dbReference>
<dbReference type="InterPro" id="IPR036421">
    <property type="entry name" value="Fe_dep_repressor_sf"/>
</dbReference>
<dbReference type="EMBL" id="WMZR01000018">
    <property type="protein sequence ID" value="MTS52458.1"/>
    <property type="molecule type" value="Genomic_DNA"/>
</dbReference>
<proteinExistence type="inferred from homology"/>
<evidence type="ECO:0000313" key="15">
    <source>
        <dbReference type="EMBL" id="MTS52458.1"/>
    </source>
</evidence>
<evidence type="ECO:0000256" key="7">
    <source>
        <dbReference type="ARBA" id="ARBA00023125"/>
    </source>
</evidence>
<dbReference type="InterPro" id="IPR036388">
    <property type="entry name" value="WH-like_DNA-bd_sf"/>
</dbReference>
<evidence type="ECO:0000256" key="2">
    <source>
        <dbReference type="ARBA" id="ARBA00007871"/>
    </source>
</evidence>
<gene>
    <name evidence="14" type="ORF">ASJ35_10245</name>
    <name evidence="15" type="ORF">GMD52_13040</name>
    <name evidence="13" type="ORF">TQ39_01845</name>
</gene>
<feature type="domain" description="HTH dtxR-type" evidence="12">
    <location>
        <begin position="21"/>
        <end position="82"/>
    </location>
</feature>
<dbReference type="Proteomes" id="UP000053433">
    <property type="component" value="Unassembled WGS sequence"/>
</dbReference>
<keyword evidence="5" id="KW-0678">Repressor</keyword>
<evidence type="ECO:0000256" key="6">
    <source>
        <dbReference type="ARBA" id="ARBA00023015"/>
    </source>
</evidence>
<dbReference type="InterPro" id="IPR036390">
    <property type="entry name" value="WH_DNA-bd_sf"/>
</dbReference>
<comment type="subunit">
    <text evidence="3">Homodimer.</text>
</comment>
<dbReference type="Proteomes" id="UP000449193">
    <property type="component" value="Unassembled WGS sequence"/>
</dbReference>
<keyword evidence="4" id="KW-0963">Cytoplasm</keyword>
<dbReference type="SUPFAM" id="SSF47979">
    <property type="entry name" value="Iron-dependent repressor protein, dimerization domain"/>
    <property type="match status" value="1"/>
</dbReference>
<dbReference type="GO" id="GO:0003677">
    <property type="term" value="F:DNA binding"/>
    <property type="evidence" value="ECO:0007669"/>
    <property type="project" value="UniProtKB-KW"/>
</dbReference>
<accession>A0A0W7TQM4</accession>
<dbReference type="GO" id="GO:0046914">
    <property type="term" value="F:transition metal ion binding"/>
    <property type="evidence" value="ECO:0007669"/>
    <property type="project" value="InterPro"/>
</dbReference>
<reference evidence="13" key="1">
    <citation type="submission" date="2015-02" db="EMBL/GenBank/DDBJ databases">
        <title>A novel member of the family Ruminococcaceae isolated from human feces.</title>
        <authorList>
            <person name="Shkoporov A.N."/>
            <person name="Chaplin A.V."/>
            <person name="Motuzova O.V."/>
            <person name="Kafarskaia L.I."/>
            <person name="Khokhlova E.V."/>
            <person name="Efimov B.A."/>
        </authorList>
    </citation>
    <scope>NUCLEOTIDE SEQUENCE [LARGE SCALE GENOMIC DNA]</scope>
    <source>
        <strain evidence="13">585-1</strain>
    </source>
</reference>
<comment type="similarity">
    <text evidence="2">Belongs to the DtxR/MntR family.</text>
</comment>
<sequence>MDTEQLFYTQNGYDRADTGPLTTAMEDYLEMICRLTRSGGYTRISALARELHVQPSSASKMAALLRSGGYLTNERYGCLRLTEKGSQAGAYLLYRHDVLNRLLRRINGSADELEQTERIEHYIDVRTVRNIDAFLDGLPAR</sequence>
<evidence type="ECO:0000313" key="18">
    <source>
        <dbReference type="Proteomes" id="UP000449193"/>
    </source>
</evidence>
<organism evidence="13 16">
    <name type="scientific">Ruthenibacterium lactatiformans</name>
    <dbReference type="NCBI Taxonomy" id="1550024"/>
    <lineage>
        <taxon>Bacteria</taxon>
        <taxon>Bacillati</taxon>
        <taxon>Bacillota</taxon>
        <taxon>Clostridia</taxon>
        <taxon>Eubacteriales</taxon>
        <taxon>Oscillospiraceae</taxon>
        <taxon>Ruthenibacterium</taxon>
    </lineage>
</organism>
<dbReference type="InterPro" id="IPR001367">
    <property type="entry name" value="Fe_dep_repressor"/>
</dbReference>
<evidence type="ECO:0000256" key="9">
    <source>
        <dbReference type="ARBA" id="ARBA00023163"/>
    </source>
</evidence>
<dbReference type="GO" id="GO:0003700">
    <property type="term" value="F:DNA-binding transcription factor activity"/>
    <property type="evidence" value="ECO:0007669"/>
    <property type="project" value="InterPro"/>
</dbReference>
<evidence type="ECO:0000256" key="8">
    <source>
        <dbReference type="ARBA" id="ARBA00023159"/>
    </source>
</evidence>
<name>A0A0D8J6X7_9FIRM</name>
<dbReference type="AlphaFoldDB" id="A0A0D8J6X7"/>